<gene>
    <name evidence="3" type="ORF">BINO364_LOCUS12781</name>
</gene>
<dbReference type="OrthoDB" id="7443691at2759"/>
<evidence type="ECO:0000313" key="4">
    <source>
        <dbReference type="Proteomes" id="UP000838878"/>
    </source>
</evidence>
<keyword evidence="2" id="KW-0732">Signal</keyword>
<protein>
    <submittedName>
        <fullName evidence="3">Uncharacterized protein</fullName>
    </submittedName>
</protein>
<dbReference type="EMBL" id="OV170226">
    <property type="protein sequence ID" value="CAH0727440.1"/>
    <property type="molecule type" value="Genomic_DNA"/>
</dbReference>
<name>A0A8J9YI11_9NEOP</name>
<organism evidence="3 4">
    <name type="scientific">Brenthis ino</name>
    <name type="common">lesser marbled fritillary</name>
    <dbReference type="NCBI Taxonomy" id="405034"/>
    <lineage>
        <taxon>Eukaryota</taxon>
        <taxon>Metazoa</taxon>
        <taxon>Ecdysozoa</taxon>
        <taxon>Arthropoda</taxon>
        <taxon>Hexapoda</taxon>
        <taxon>Insecta</taxon>
        <taxon>Pterygota</taxon>
        <taxon>Neoptera</taxon>
        <taxon>Endopterygota</taxon>
        <taxon>Lepidoptera</taxon>
        <taxon>Glossata</taxon>
        <taxon>Ditrysia</taxon>
        <taxon>Papilionoidea</taxon>
        <taxon>Nymphalidae</taxon>
        <taxon>Heliconiinae</taxon>
        <taxon>Argynnini</taxon>
        <taxon>Brenthis</taxon>
    </lineage>
</organism>
<reference evidence="3" key="1">
    <citation type="submission" date="2021-12" db="EMBL/GenBank/DDBJ databases">
        <authorList>
            <person name="Martin H S."/>
        </authorList>
    </citation>
    <scope>NUCLEOTIDE SEQUENCE</scope>
</reference>
<dbReference type="Proteomes" id="UP000838878">
    <property type="component" value="Chromosome 6"/>
</dbReference>
<feature type="region of interest" description="Disordered" evidence="1">
    <location>
        <begin position="221"/>
        <end position="267"/>
    </location>
</feature>
<accession>A0A8J9YI11</accession>
<feature type="chain" id="PRO_5035440516" evidence="2">
    <location>
        <begin position="20"/>
        <end position="267"/>
    </location>
</feature>
<keyword evidence="4" id="KW-1185">Reference proteome</keyword>
<sequence length="267" mass="28799">MAALQSLPWLYMAFAVVLAAPAPGRIPKVYNALITSNQNLEPSKAFPVYQPVLHNTFPFPLQTVVYGDLPLTNGLIPVPAAPSKDVNVKPQETPTSIPDGASDVEATEKSVPAPEPSPAPEKDATTTPPVPKTESPIPLNEFGLPPQILPLSRVNPGYQYTQLATYPYTYPGLRLYDPYDPFGLQLQTYANWPLYQPLTNFIGQTLPLNTVRAEGPALSTSVEEKSAQAPPSEPSELNVLNYSAKDPAIPNVPPPPLPQGGLKSDKE</sequence>
<feature type="non-terminal residue" evidence="3">
    <location>
        <position position="267"/>
    </location>
</feature>
<evidence type="ECO:0000256" key="1">
    <source>
        <dbReference type="SAM" id="MobiDB-lite"/>
    </source>
</evidence>
<proteinExistence type="predicted"/>
<feature type="region of interest" description="Disordered" evidence="1">
    <location>
        <begin position="80"/>
        <end position="139"/>
    </location>
</feature>
<dbReference type="AlphaFoldDB" id="A0A8J9YI11"/>
<feature type="signal peptide" evidence="2">
    <location>
        <begin position="1"/>
        <end position="19"/>
    </location>
</feature>
<evidence type="ECO:0000313" key="3">
    <source>
        <dbReference type="EMBL" id="CAH0727440.1"/>
    </source>
</evidence>
<evidence type="ECO:0000256" key="2">
    <source>
        <dbReference type="SAM" id="SignalP"/>
    </source>
</evidence>